<name>A0A1I6N005_9BACT</name>
<keyword evidence="1" id="KW-0732">Signal</keyword>
<dbReference type="PIRSF" id="PIRSF013171">
    <property type="entry name" value="Pur_nuclsid_perm"/>
    <property type="match status" value="1"/>
</dbReference>
<organism evidence="2 3">
    <name type="scientific">Granulicella pectinivorans</name>
    <dbReference type="NCBI Taxonomy" id="474950"/>
    <lineage>
        <taxon>Bacteria</taxon>
        <taxon>Pseudomonadati</taxon>
        <taxon>Acidobacteriota</taxon>
        <taxon>Terriglobia</taxon>
        <taxon>Terriglobales</taxon>
        <taxon>Acidobacteriaceae</taxon>
        <taxon>Granulicella</taxon>
    </lineage>
</organism>
<dbReference type="InterPro" id="IPR009486">
    <property type="entry name" value="Pur_nuclsid_perm"/>
</dbReference>
<dbReference type="PANTHER" id="PTHR38643">
    <property type="entry name" value="PURINE NUCLEOSIDE PERMEASE C285.05-RELATED"/>
    <property type="match status" value="1"/>
</dbReference>
<protein>
    <submittedName>
        <fullName evidence="2">Purine nucleoside permease</fullName>
    </submittedName>
</protein>
<gene>
    <name evidence="2" type="ORF">SAMN05421771_4126</name>
</gene>
<dbReference type="Proteomes" id="UP000199024">
    <property type="component" value="Unassembled WGS sequence"/>
</dbReference>
<evidence type="ECO:0000313" key="2">
    <source>
        <dbReference type="EMBL" id="SFS21283.1"/>
    </source>
</evidence>
<dbReference type="EMBL" id="FOZL01000002">
    <property type="protein sequence ID" value="SFS21283.1"/>
    <property type="molecule type" value="Genomic_DNA"/>
</dbReference>
<dbReference type="STRING" id="474950.SAMN05421771_4126"/>
<dbReference type="GO" id="GO:0055085">
    <property type="term" value="P:transmembrane transport"/>
    <property type="evidence" value="ECO:0007669"/>
    <property type="project" value="InterPro"/>
</dbReference>
<accession>A0A1I6N005</accession>
<evidence type="ECO:0000256" key="1">
    <source>
        <dbReference type="SAM" id="SignalP"/>
    </source>
</evidence>
<feature type="signal peptide" evidence="1">
    <location>
        <begin position="1"/>
        <end position="18"/>
    </location>
</feature>
<evidence type="ECO:0000313" key="3">
    <source>
        <dbReference type="Proteomes" id="UP000199024"/>
    </source>
</evidence>
<proteinExistence type="predicted"/>
<reference evidence="2 3" key="1">
    <citation type="submission" date="2016-10" db="EMBL/GenBank/DDBJ databases">
        <authorList>
            <person name="de Groot N.N."/>
        </authorList>
    </citation>
    <scope>NUCLEOTIDE SEQUENCE [LARGE SCALE GENOMIC DNA]</scope>
    <source>
        <strain evidence="2 3">DSM 21001</strain>
    </source>
</reference>
<dbReference type="RefSeq" id="WP_089843364.1">
    <property type="nucleotide sequence ID" value="NZ_FOZL01000002.1"/>
</dbReference>
<feature type="chain" id="PRO_5011676861" evidence="1">
    <location>
        <begin position="19"/>
        <end position="345"/>
    </location>
</feature>
<sequence length="345" mass="38272">MRLWVVAVLALFVGVAQAQEKPWPVRAVVIATFEVGNDTGDIPGEFQFWVEREKLTEVIDFPGGVHPLRTNKEHTVIGMLSGTTLVNSTASMMALGLDPRFDLTHAYFLINGIAGVDPKYASIGTAAWAKFVVGDVAREIDPREAPKDWPYGLFPVTAKRPKPDSPGSSNWMRSQSYPLNAGLADWAFGLTRNLNLGDDPVVAQFRAGFTGYPEAQRPPFVMIGDTFASDYYWHGKIMTEYAEDWVKMYTKGKGRFVMTEMEDAGFMEAIERLGRMKRVDPARVMVLRTGSNYSMQRPGHEAVESVTAPYIGSKLALEAAWLCGSTVLHTLLEHWDTTYAVVPGQ</sequence>
<dbReference type="OrthoDB" id="109937at2"/>
<keyword evidence="3" id="KW-1185">Reference proteome</keyword>
<dbReference type="Pfam" id="PF06516">
    <property type="entry name" value="NUP"/>
    <property type="match status" value="1"/>
</dbReference>
<dbReference type="PANTHER" id="PTHR38643:SF1">
    <property type="entry name" value="PURINE NUCLEOSIDE PERMEASE C285.05-RELATED"/>
    <property type="match status" value="1"/>
</dbReference>
<dbReference type="AlphaFoldDB" id="A0A1I6N005"/>